<evidence type="ECO:0000259" key="7">
    <source>
        <dbReference type="SMART" id="SM01074"/>
    </source>
</evidence>
<dbReference type="GO" id="GO:0006260">
    <property type="term" value="P:DNA replication"/>
    <property type="evidence" value="ECO:0007669"/>
    <property type="project" value="UniProtKB-UniRule"/>
</dbReference>
<feature type="binding site" evidence="5">
    <location>
        <position position="213"/>
    </location>
    <ligand>
        <name>ATP</name>
        <dbReference type="ChEBI" id="CHEBI:30616"/>
    </ligand>
</feature>
<keyword evidence="2 5" id="KW-0235">DNA replication</keyword>
<evidence type="ECO:0000256" key="4">
    <source>
        <dbReference type="ARBA" id="ARBA00022840"/>
    </source>
</evidence>
<dbReference type="InterPro" id="IPR014277">
    <property type="entry name" value="Orc1/Cdc6_arc"/>
</dbReference>
<dbReference type="PANTHER" id="PTHR10763:SF22">
    <property type="entry name" value="ORC1-TYPE DNA REPLICATION PROTEIN"/>
    <property type="match status" value="1"/>
</dbReference>
<feature type="binding site" evidence="5">
    <location>
        <position position="225"/>
    </location>
    <ligand>
        <name>ATP</name>
        <dbReference type="ChEBI" id="CHEBI:30616"/>
    </ligand>
</feature>
<dbReference type="InterPro" id="IPR003959">
    <property type="entry name" value="ATPase_AAA_core"/>
</dbReference>
<evidence type="ECO:0000256" key="3">
    <source>
        <dbReference type="ARBA" id="ARBA00022741"/>
    </source>
</evidence>
<dbReference type="GO" id="GO:0016887">
    <property type="term" value="F:ATP hydrolysis activity"/>
    <property type="evidence" value="ECO:0007669"/>
    <property type="project" value="InterPro"/>
</dbReference>
<dbReference type="InterPro" id="IPR003593">
    <property type="entry name" value="AAA+_ATPase"/>
</dbReference>
<dbReference type="EMBL" id="KF900838">
    <property type="protein sequence ID" value="AIF08663.1"/>
    <property type="molecule type" value="Genomic_DNA"/>
</dbReference>
<dbReference type="GO" id="GO:0005524">
    <property type="term" value="F:ATP binding"/>
    <property type="evidence" value="ECO:0007669"/>
    <property type="project" value="UniProtKB-UniRule"/>
</dbReference>
<dbReference type="InterPro" id="IPR055237">
    <property type="entry name" value="Cdc6_lid"/>
</dbReference>
<protein>
    <recommendedName>
        <fullName evidence="5">ORC1-type DNA replication protein</fullName>
    </recommendedName>
</protein>
<dbReference type="NCBIfam" id="TIGR02928">
    <property type="entry name" value="orc1/cdc6 family replication initiation protein"/>
    <property type="match status" value="1"/>
</dbReference>
<keyword evidence="4 5" id="KW-0067">ATP-binding</keyword>
<dbReference type="HAMAP" id="MF_01407">
    <property type="entry name" value="ORC1_type_DNA_replic_protein"/>
    <property type="match status" value="1"/>
</dbReference>
<dbReference type="PANTHER" id="PTHR10763">
    <property type="entry name" value="CELL DIVISION CONTROL PROTEIN 6-RELATED"/>
    <property type="match status" value="1"/>
</dbReference>
<evidence type="ECO:0000256" key="5">
    <source>
        <dbReference type="HAMAP-Rule" id="MF_01407"/>
    </source>
</evidence>
<sequence length="412" mass="45555">MGENIFNHLLGNDSLFKNRDVLHHGFTPDNLPHRENEVKTLVHNLVEALHGQMPSNMILYGQPGLGKTAVTRYVCKQLLDRGKEIGRKIHAVEVNCCSIDTKYRVLAKLANDLAPDNESLVPFTGWPTDKVLQRLRQNMESQGGVHIFVLDEIDHLVKRHGDDILYPLTSLNYELRNSKCCVIGITNDLQFTEMLDARIASRLGSEDLAFPPYNASQIGDILSQRALAGVREGVLENGVIKLCSALAAQEHGDARRALDLLRVAIHKADVLGDGLVSTEHVRLAQNQLQFDQMTPVISSLPFHQKLVLYSILLNESNGLTNVSTGEVFSVYQMTCTNASVTPLVSRSIGNVIKNLDSLGLVTAKTTSLGRYGRSNRINSCIPQNINAITIMSEADEAMKPVVNSTYRLQARL</sequence>
<comment type="function">
    <text evidence="5">Involved in regulation of DNA replication.</text>
</comment>
<dbReference type="SMART" id="SM01074">
    <property type="entry name" value="Cdc6_C"/>
    <property type="match status" value="1"/>
</dbReference>
<evidence type="ECO:0000259" key="6">
    <source>
        <dbReference type="SMART" id="SM00382"/>
    </source>
</evidence>
<dbReference type="InterPro" id="IPR036388">
    <property type="entry name" value="WH-like_DNA-bd_sf"/>
</dbReference>
<evidence type="ECO:0000313" key="8">
    <source>
        <dbReference type="EMBL" id="AIF08663.1"/>
    </source>
</evidence>
<dbReference type="CDD" id="cd08768">
    <property type="entry name" value="Cdc6_C"/>
    <property type="match status" value="1"/>
</dbReference>
<name>A0A075H3Z6_9EURY</name>
<dbReference type="InterPro" id="IPR050311">
    <property type="entry name" value="ORC1/CDC6"/>
</dbReference>
<dbReference type="SUPFAM" id="SSF52540">
    <property type="entry name" value="P-loop containing nucleoside triphosphate hydrolases"/>
    <property type="match status" value="1"/>
</dbReference>
<dbReference type="AlphaFoldDB" id="A0A075H3Z6"/>
<keyword evidence="3 5" id="KW-0547">Nucleotide-binding</keyword>
<dbReference type="Gene3D" id="3.40.50.300">
    <property type="entry name" value="P-loop containing nucleotide triphosphate hydrolases"/>
    <property type="match status" value="1"/>
</dbReference>
<feature type="domain" description="AAA+ ATPase" evidence="6">
    <location>
        <begin position="53"/>
        <end position="214"/>
    </location>
</feature>
<comment type="similarity">
    <text evidence="1 5">Belongs to the CDC6/cdc18 family.</text>
</comment>
<dbReference type="GO" id="GO:0051301">
    <property type="term" value="P:cell division"/>
    <property type="evidence" value="ECO:0007669"/>
    <property type="project" value="UniProtKB-KW"/>
</dbReference>
<dbReference type="InterPro" id="IPR015163">
    <property type="entry name" value="Cdc6_C"/>
</dbReference>
<dbReference type="Pfam" id="PF09079">
    <property type="entry name" value="WHD_Cdc6"/>
    <property type="match status" value="1"/>
</dbReference>
<feature type="domain" description="Cdc6 C-terminal" evidence="7">
    <location>
        <begin position="308"/>
        <end position="388"/>
    </location>
</feature>
<accession>A0A075H3Z6</accession>
<dbReference type="InterPro" id="IPR027417">
    <property type="entry name" value="P-loop_NTPase"/>
</dbReference>
<dbReference type="Gene3D" id="1.10.10.10">
    <property type="entry name" value="Winged helix-like DNA-binding domain superfamily/Winged helix DNA-binding domain"/>
    <property type="match status" value="1"/>
</dbReference>
<evidence type="ECO:0000256" key="2">
    <source>
        <dbReference type="ARBA" id="ARBA00022705"/>
    </source>
</evidence>
<dbReference type="SMART" id="SM00382">
    <property type="entry name" value="AAA"/>
    <property type="match status" value="1"/>
</dbReference>
<evidence type="ECO:0000256" key="1">
    <source>
        <dbReference type="ARBA" id="ARBA00006184"/>
    </source>
</evidence>
<dbReference type="Pfam" id="PF00004">
    <property type="entry name" value="AAA"/>
    <property type="match status" value="1"/>
</dbReference>
<organism evidence="8">
    <name type="scientific">uncultured marine group II/III euryarchaeote KM3_31_G09</name>
    <dbReference type="NCBI Taxonomy" id="1456432"/>
    <lineage>
        <taxon>Archaea</taxon>
        <taxon>Methanobacteriati</taxon>
        <taxon>Methanobacteriota</taxon>
        <taxon>environmental samples</taxon>
    </lineage>
</organism>
<dbReference type="SUPFAM" id="SSF46785">
    <property type="entry name" value="Winged helix' DNA-binding domain"/>
    <property type="match status" value="1"/>
</dbReference>
<proteinExistence type="inferred from homology"/>
<dbReference type="Pfam" id="PF22703">
    <property type="entry name" value="Cdc6_lid"/>
    <property type="match status" value="1"/>
</dbReference>
<dbReference type="CDD" id="cd00009">
    <property type="entry name" value="AAA"/>
    <property type="match status" value="1"/>
</dbReference>
<dbReference type="FunFam" id="1.10.8.60:FF:000073">
    <property type="entry name" value="ORC1-type DNA replication protein"/>
    <property type="match status" value="1"/>
</dbReference>
<reference evidence="8" key="1">
    <citation type="journal article" date="2014" name="Genome Biol. Evol.">
        <title>Pangenome evidence for extensive interdomain horizontal transfer affecting lineage core and shell genes in uncultured planktonic thaumarchaeota and euryarchaeota.</title>
        <authorList>
            <person name="Deschamps P."/>
            <person name="Zivanovic Y."/>
            <person name="Moreira D."/>
            <person name="Rodriguez-Valera F."/>
            <person name="Lopez-Garcia P."/>
        </authorList>
    </citation>
    <scope>NUCLEOTIDE SEQUENCE</scope>
</reference>
<dbReference type="InterPro" id="IPR036390">
    <property type="entry name" value="WH_DNA-bd_sf"/>
</dbReference>
<keyword evidence="8" id="KW-0132">Cell division</keyword>
<comment type="caution">
    <text evidence="5">Lacks conserved residue(s) required for the propagation of feature annotation.</text>
</comment>
<gene>
    <name evidence="8" type="primary">cdc6A</name>
</gene>
<dbReference type="Gene3D" id="1.10.8.60">
    <property type="match status" value="1"/>
</dbReference>
<keyword evidence="8" id="KW-0131">Cell cycle</keyword>